<evidence type="ECO:0000313" key="5">
    <source>
        <dbReference type="RefSeq" id="XP_070854898.1"/>
    </source>
</evidence>
<gene>
    <name evidence="3" type="primary">LOC139352157</name>
    <name evidence="4" type="synonym">LOC118878478</name>
    <name evidence="5" type="synonym">LOC139354544</name>
    <name evidence="6" type="synonym">LOC139354545</name>
</gene>
<dbReference type="RefSeq" id="XP_065724434.2">
    <property type="nucleotide sequence ID" value="XM_065868362.2"/>
</dbReference>
<dbReference type="Proteomes" id="UP001652628">
    <property type="component" value="Chromosome 2"/>
</dbReference>
<dbReference type="RefSeq" id="XP_070854898.1">
    <property type="nucleotide sequence ID" value="XM_070998797.1"/>
</dbReference>
<evidence type="ECO:0000313" key="2">
    <source>
        <dbReference type="Proteomes" id="UP001652628"/>
    </source>
</evidence>
<protein>
    <submittedName>
        <fullName evidence="3 4">Uncharacterized protein isoform X2</fullName>
    </submittedName>
    <submittedName>
        <fullName evidence="5 6">Uncharacterized protein isoform X3</fullName>
    </submittedName>
</protein>
<evidence type="ECO:0000256" key="1">
    <source>
        <dbReference type="SAM" id="MobiDB-lite"/>
    </source>
</evidence>
<keyword evidence="2" id="KW-1185">Reference proteome</keyword>
<feature type="region of interest" description="Disordered" evidence="1">
    <location>
        <begin position="1"/>
        <end position="65"/>
    </location>
</feature>
<reference evidence="2 3" key="1">
    <citation type="submission" date="2025-05" db="UniProtKB">
        <authorList>
            <consortium name="RefSeq"/>
        </authorList>
    </citation>
    <scope>NUCLEOTIDE SEQUENCE [LARGE SCALE GENOMIC DNA]</scope>
</reference>
<proteinExistence type="predicted"/>
<dbReference type="RefSeq" id="XP_070851764.1">
    <property type="nucleotide sequence ID" value="XM_070995663.1"/>
</dbReference>
<name>A0AB40DJC4_DROSZ</name>
<dbReference type="AlphaFoldDB" id="A0AB40DJC4"/>
<sequence length="65" mass="7034">MIARAEGFSPEASSDPDLHTGKRRSPRRNATAGSSREEDDAVLRNGLTGKCGRRRRLGKALLAGR</sequence>
<evidence type="ECO:0000313" key="6">
    <source>
        <dbReference type="RefSeq" id="XP_070854901.1"/>
    </source>
</evidence>
<organism evidence="2 3">
    <name type="scientific">Drosophila suzukii</name>
    <name type="common">Spotted-wing drosophila fruit fly</name>
    <dbReference type="NCBI Taxonomy" id="28584"/>
    <lineage>
        <taxon>Eukaryota</taxon>
        <taxon>Metazoa</taxon>
        <taxon>Ecdysozoa</taxon>
        <taxon>Arthropoda</taxon>
        <taxon>Hexapoda</taxon>
        <taxon>Insecta</taxon>
        <taxon>Pterygota</taxon>
        <taxon>Neoptera</taxon>
        <taxon>Endopterygota</taxon>
        <taxon>Diptera</taxon>
        <taxon>Brachycera</taxon>
        <taxon>Muscomorpha</taxon>
        <taxon>Ephydroidea</taxon>
        <taxon>Drosophilidae</taxon>
        <taxon>Drosophila</taxon>
        <taxon>Sophophora</taxon>
    </lineage>
</organism>
<evidence type="ECO:0000313" key="4">
    <source>
        <dbReference type="RefSeq" id="XP_070851764.1"/>
    </source>
</evidence>
<dbReference type="RefSeq" id="XP_070854901.1">
    <property type="nucleotide sequence ID" value="XM_070998800.1"/>
</dbReference>
<dbReference type="Proteomes" id="UP001652628">
    <property type="component" value="Chromosome 3"/>
</dbReference>
<evidence type="ECO:0000313" key="3">
    <source>
        <dbReference type="RefSeq" id="XP_065724434.2"/>
    </source>
</evidence>
<accession>A0AB40DJC4</accession>
<dbReference type="GeneID" id="139352157"/>